<organism evidence="3 4">
    <name type="scientific">Tistlia consotensis USBA 355</name>
    <dbReference type="NCBI Taxonomy" id="560819"/>
    <lineage>
        <taxon>Bacteria</taxon>
        <taxon>Pseudomonadati</taxon>
        <taxon>Pseudomonadota</taxon>
        <taxon>Alphaproteobacteria</taxon>
        <taxon>Rhodospirillales</taxon>
        <taxon>Rhodovibrionaceae</taxon>
        <taxon>Tistlia</taxon>
    </lineage>
</organism>
<accession>A0A1Y6CLL0</accession>
<name>A0A1Y6CLL0_9PROT</name>
<feature type="compositionally biased region" description="Pro residues" evidence="1">
    <location>
        <begin position="141"/>
        <end position="153"/>
    </location>
</feature>
<protein>
    <recommendedName>
        <fullName evidence="5">LTXXQ motif family protein</fullName>
    </recommendedName>
</protein>
<gene>
    <name evidence="3" type="ORF">SAMN05428998_13462</name>
</gene>
<evidence type="ECO:0000313" key="4">
    <source>
        <dbReference type="Proteomes" id="UP000192917"/>
    </source>
</evidence>
<dbReference type="Proteomes" id="UP000192917">
    <property type="component" value="Unassembled WGS sequence"/>
</dbReference>
<evidence type="ECO:0000313" key="3">
    <source>
        <dbReference type="EMBL" id="SMF75734.1"/>
    </source>
</evidence>
<evidence type="ECO:0000256" key="2">
    <source>
        <dbReference type="SAM" id="SignalP"/>
    </source>
</evidence>
<dbReference type="STRING" id="560819.SAMN05428998_13462"/>
<sequence length="153" mass="16582">MPLPPAIRALAAAVALALAGGAAAAGEPVMPRPPAGLPGAIRAEAPDRGSESLEDQAARLAERLREDLSRLDQRLRGASEETKRRLLEERGVLQKLQEELTRRLAQLAEQSSEAWRAGARIFLDAVERFLDGLDRDGQTPPERPTPPPQVQET</sequence>
<feature type="region of interest" description="Disordered" evidence="1">
    <location>
        <begin position="132"/>
        <end position="153"/>
    </location>
</feature>
<proteinExistence type="predicted"/>
<reference evidence="3 4" key="1">
    <citation type="submission" date="2017-04" db="EMBL/GenBank/DDBJ databases">
        <authorList>
            <person name="Afonso C.L."/>
            <person name="Miller P.J."/>
            <person name="Scott M.A."/>
            <person name="Spackman E."/>
            <person name="Goraichik I."/>
            <person name="Dimitrov K.M."/>
            <person name="Suarez D.L."/>
            <person name="Swayne D.E."/>
        </authorList>
    </citation>
    <scope>NUCLEOTIDE SEQUENCE [LARGE SCALE GENOMIC DNA]</scope>
    <source>
        <strain evidence="3 4">USBA 355</strain>
    </source>
</reference>
<keyword evidence="2" id="KW-0732">Signal</keyword>
<feature type="compositionally biased region" description="Basic and acidic residues" evidence="1">
    <location>
        <begin position="44"/>
        <end position="55"/>
    </location>
</feature>
<dbReference type="EMBL" id="FWZX01000034">
    <property type="protein sequence ID" value="SMF75734.1"/>
    <property type="molecule type" value="Genomic_DNA"/>
</dbReference>
<keyword evidence="4" id="KW-1185">Reference proteome</keyword>
<dbReference type="AlphaFoldDB" id="A0A1Y6CLL0"/>
<dbReference type="RefSeq" id="WP_085125901.1">
    <property type="nucleotide sequence ID" value="NZ_FWZX01000034.1"/>
</dbReference>
<feature type="region of interest" description="Disordered" evidence="1">
    <location>
        <begin position="25"/>
        <end position="55"/>
    </location>
</feature>
<evidence type="ECO:0000256" key="1">
    <source>
        <dbReference type="SAM" id="MobiDB-lite"/>
    </source>
</evidence>
<feature type="chain" id="PRO_5012170186" description="LTXXQ motif family protein" evidence="2">
    <location>
        <begin position="25"/>
        <end position="153"/>
    </location>
</feature>
<evidence type="ECO:0008006" key="5">
    <source>
        <dbReference type="Google" id="ProtNLM"/>
    </source>
</evidence>
<feature type="signal peptide" evidence="2">
    <location>
        <begin position="1"/>
        <end position="24"/>
    </location>
</feature>